<evidence type="ECO:0000256" key="5">
    <source>
        <dbReference type="ARBA" id="ARBA00023242"/>
    </source>
</evidence>
<dbReference type="STRING" id="237631.A0A0D1CWI1"/>
<feature type="compositionally biased region" description="Basic and acidic residues" evidence="7">
    <location>
        <begin position="272"/>
        <end position="290"/>
    </location>
</feature>
<protein>
    <recommendedName>
        <fullName evidence="8">Transcription factor CBF/NF-Y/archaeal histone domain-containing protein</fullName>
    </recommendedName>
</protein>
<dbReference type="InterPro" id="IPR050568">
    <property type="entry name" value="Transcr_DNA_Rep_Reg"/>
</dbReference>
<dbReference type="SUPFAM" id="SSF47113">
    <property type="entry name" value="Histone-fold"/>
    <property type="match status" value="1"/>
</dbReference>
<dbReference type="KEGG" id="uma:UMAG_01908"/>
<evidence type="ECO:0000313" key="9">
    <source>
        <dbReference type="EMBL" id="KIS70753.1"/>
    </source>
</evidence>
<gene>
    <name evidence="9" type="ORF">UMAG_01908</name>
</gene>
<dbReference type="InParanoid" id="A0A0D1CWI1"/>
<comment type="similarity">
    <text evidence="6">Belongs to the NFYC/HAP5 subunit family.</text>
</comment>
<keyword evidence="3" id="KW-0238">DNA-binding</keyword>
<feature type="compositionally biased region" description="Polar residues" evidence="7">
    <location>
        <begin position="198"/>
        <end position="211"/>
    </location>
</feature>
<dbReference type="GO" id="GO:0003677">
    <property type="term" value="F:DNA binding"/>
    <property type="evidence" value="ECO:0007669"/>
    <property type="project" value="UniProtKB-KW"/>
</dbReference>
<keyword evidence="4" id="KW-0804">Transcription</keyword>
<evidence type="ECO:0000256" key="6">
    <source>
        <dbReference type="ARBA" id="ARBA00038129"/>
    </source>
</evidence>
<organism evidence="9 10">
    <name type="scientific">Mycosarcoma maydis</name>
    <name type="common">Corn smut fungus</name>
    <name type="synonym">Ustilago maydis</name>
    <dbReference type="NCBI Taxonomy" id="5270"/>
    <lineage>
        <taxon>Eukaryota</taxon>
        <taxon>Fungi</taxon>
        <taxon>Dikarya</taxon>
        <taxon>Basidiomycota</taxon>
        <taxon>Ustilaginomycotina</taxon>
        <taxon>Ustilaginomycetes</taxon>
        <taxon>Ustilaginales</taxon>
        <taxon>Ustilaginaceae</taxon>
        <taxon>Mycosarcoma</taxon>
    </lineage>
</organism>
<dbReference type="Pfam" id="PF00808">
    <property type="entry name" value="CBFD_NFYB_HMF"/>
    <property type="match status" value="1"/>
</dbReference>
<evidence type="ECO:0000256" key="7">
    <source>
        <dbReference type="SAM" id="MobiDB-lite"/>
    </source>
</evidence>
<name>A0A0D1CWI1_MYCMD</name>
<evidence type="ECO:0000256" key="3">
    <source>
        <dbReference type="ARBA" id="ARBA00023125"/>
    </source>
</evidence>
<feature type="compositionally biased region" description="Low complexity" evidence="7">
    <location>
        <begin position="233"/>
        <end position="242"/>
    </location>
</feature>
<feature type="compositionally biased region" description="Polar residues" evidence="7">
    <location>
        <begin position="247"/>
        <end position="264"/>
    </location>
</feature>
<dbReference type="CDD" id="cd22908">
    <property type="entry name" value="HFD_NFYC-like"/>
    <property type="match status" value="1"/>
</dbReference>
<feature type="compositionally biased region" description="Low complexity" evidence="7">
    <location>
        <begin position="298"/>
        <end position="311"/>
    </location>
</feature>
<dbReference type="VEuPathDB" id="FungiDB:UMAG_01908"/>
<keyword evidence="10" id="KW-1185">Reference proteome</keyword>
<dbReference type="FunFam" id="1.10.20.10:FF:000006">
    <property type="entry name" value="Nuclear transcription factor Y subunit gamma"/>
    <property type="match status" value="1"/>
</dbReference>
<dbReference type="GO" id="GO:0005634">
    <property type="term" value="C:nucleus"/>
    <property type="evidence" value="ECO:0000318"/>
    <property type="project" value="GO_Central"/>
</dbReference>
<evidence type="ECO:0000256" key="4">
    <source>
        <dbReference type="ARBA" id="ARBA00023163"/>
    </source>
</evidence>
<dbReference type="Proteomes" id="UP000000561">
    <property type="component" value="Chromosome 3"/>
</dbReference>
<dbReference type="OMA" id="QASFWRY"/>
<evidence type="ECO:0000256" key="2">
    <source>
        <dbReference type="ARBA" id="ARBA00023015"/>
    </source>
</evidence>
<dbReference type="RefSeq" id="XP_011387838.1">
    <property type="nucleotide sequence ID" value="XM_011389536.1"/>
</dbReference>
<dbReference type="Gene3D" id="1.10.20.10">
    <property type="entry name" value="Histone, subunit A"/>
    <property type="match status" value="1"/>
</dbReference>
<feature type="region of interest" description="Disordered" evidence="7">
    <location>
        <begin position="171"/>
        <end position="211"/>
    </location>
</feature>
<accession>A0A0D1CWI1</accession>
<dbReference type="GO" id="GO:0016602">
    <property type="term" value="C:CCAAT-binding factor complex"/>
    <property type="evidence" value="ECO:0000318"/>
    <property type="project" value="GO_Central"/>
</dbReference>
<dbReference type="InterPro" id="IPR003958">
    <property type="entry name" value="CBFA_NFYB_domain"/>
</dbReference>
<dbReference type="OrthoDB" id="1272441at2759"/>
<dbReference type="PANTHER" id="PTHR10252">
    <property type="entry name" value="HISTONE-LIKE TRANSCRIPTION FACTOR CCAAT-RELATED"/>
    <property type="match status" value="1"/>
</dbReference>
<dbReference type="EMBL" id="CM003142">
    <property type="protein sequence ID" value="KIS70753.1"/>
    <property type="molecule type" value="Genomic_DNA"/>
</dbReference>
<dbReference type="GeneID" id="23562784"/>
<keyword evidence="5" id="KW-0539">Nucleus</keyword>
<evidence type="ECO:0000313" key="10">
    <source>
        <dbReference type="Proteomes" id="UP000000561"/>
    </source>
</evidence>
<dbReference type="eggNOG" id="KOG1657">
    <property type="taxonomic scope" value="Eukaryota"/>
</dbReference>
<feature type="compositionally biased region" description="Basic residues" evidence="7">
    <location>
        <begin position="318"/>
        <end position="339"/>
    </location>
</feature>
<dbReference type="GO" id="GO:0046982">
    <property type="term" value="F:protein heterodimerization activity"/>
    <property type="evidence" value="ECO:0007669"/>
    <property type="project" value="InterPro"/>
</dbReference>
<comment type="subcellular location">
    <subcellularLocation>
        <location evidence="1">Nucleus</location>
    </subcellularLocation>
</comment>
<evidence type="ECO:0000256" key="1">
    <source>
        <dbReference type="ARBA" id="ARBA00004123"/>
    </source>
</evidence>
<feature type="region of interest" description="Disordered" evidence="7">
    <location>
        <begin position="233"/>
        <end position="374"/>
    </location>
</feature>
<feature type="domain" description="Transcription factor CBF/NF-Y/archaeal histone" evidence="8">
    <location>
        <begin position="89"/>
        <end position="151"/>
    </location>
</feature>
<dbReference type="AlphaFoldDB" id="A0A0D1CWI1"/>
<sequence>MTPNKRSRASSIASNDGATAIATAAAAAVPSSSHAASTLPASGPLVHASQDLDDFQASFWRYQMDLVEQGGDADGNIVDFKSGLPTQGQLPLARIKKVMKSDDQVKMISAEAPILFARACEIFISDLTCRAFLIAEEHKRRTIQRSDVTGAIGRSDLFDFLIDIVPRHESVPSSRLPGGGAARREKTGEGRGLGRSNADASASTKQQQNQAVSYDNHLLHSMAGAYDDAEASSSTTAALTEEGGAGSSSQSYNIPHTSNANVNVGHTPMSHWIHDNSADQHSSQPDDHHATHSHHHAASSIHASHPGGASAAHDHQQPHHHAHHHHLAQHAGSHHSHHHSPLDYVTSSSNAGTPNSIGAGSATGGAWPHTFSGF</sequence>
<dbReference type="InterPro" id="IPR009072">
    <property type="entry name" value="Histone-fold"/>
</dbReference>
<proteinExistence type="inferred from homology"/>
<dbReference type="GO" id="GO:0006357">
    <property type="term" value="P:regulation of transcription by RNA polymerase II"/>
    <property type="evidence" value="ECO:0000318"/>
    <property type="project" value="GO_Central"/>
</dbReference>
<dbReference type="GO" id="GO:0000981">
    <property type="term" value="F:DNA-binding transcription factor activity, RNA polymerase II-specific"/>
    <property type="evidence" value="ECO:0000318"/>
    <property type="project" value="GO_Central"/>
</dbReference>
<evidence type="ECO:0000259" key="8">
    <source>
        <dbReference type="Pfam" id="PF00808"/>
    </source>
</evidence>
<reference evidence="9 10" key="1">
    <citation type="journal article" date="2006" name="Nature">
        <title>Insights from the genome of the biotrophic fungal plant pathogen Ustilago maydis.</title>
        <authorList>
            <person name="Kamper J."/>
            <person name="Kahmann R."/>
            <person name="Bolker M."/>
            <person name="Ma L.J."/>
            <person name="Brefort T."/>
            <person name="Saville B.J."/>
            <person name="Banuett F."/>
            <person name="Kronstad J.W."/>
            <person name="Gold S.E."/>
            <person name="Muller O."/>
            <person name="Perlin M.H."/>
            <person name="Wosten H.A."/>
            <person name="de Vries R."/>
            <person name="Ruiz-Herrera J."/>
            <person name="Reynaga-Pena C.G."/>
            <person name="Snetselaar K."/>
            <person name="McCann M."/>
            <person name="Perez-Martin J."/>
            <person name="Feldbrugge M."/>
            <person name="Basse C.W."/>
            <person name="Steinberg G."/>
            <person name="Ibeas J.I."/>
            <person name="Holloman W."/>
            <person name="Guzman P."/>
            <person name="Farman M."/>
            <person name="Stajich J.E."/>
            <person name="Sentandreu R."/>
            <person name="Gonzalez-Prieto J.M."/>
            <person name="Kennell J.C."/>
            <person name="Molina L."/>
            <person name="Schirawski J."/>
            <person name="Mendoza-Mendoza A."/>
            <person name="Greilinger D."/>
            <person name="Munch K."/>
            <person name="Rossel N."/>
            <person name="Scherer M."/>
            <person name="Vranes M."/>
            <person name="Ladendorf O."/>
            <person name="Vincon V."/>
            <person name="Fuchs U."/>
            <person name="Sandrock B."/>
            <person name="Meng S."/>
            <person name="Ho E.C."/>
            <person name="Cahill M.J."/>
            <person name="Boyce K.J."/>
            <person name="Klose J."/>
            <person name="Klosterman S.J."/>
            <person name="Deelstra H.J."/>
            <person name="Ortiz-Castellanos L."/>
            <person name="Li W."/>
            <person name="Sanchez-Alonso P."/>
            <person name="Schreier P.H."/>
            <person name="Hauser-Hahn I."/>
            <person name="Vaupel M."/>
            <person name="Koopmann E."/>
            <person name="Friedrich G."/>
            <person name="Voss H."/>
            <person name="Schluter T."/>
            <person name="Margolis J."/>
            <person name="Platt D."/>
            <person name="Swimmer C."/>
            <person name="Gnirke A."/>
            <person name="Chen F."/>
            <person name="Vysotskaia V."/>
            <person name="Mannhaupt G."/>
            <person name="Guldener U."/>
            <person name="Munsterkotter M."/>
            <person name="Haase D."/>
            <person name="Oesterheld M."/>
            <person name="Mewes H.W."/>
            <person name="Mauceli E.W."/>
            <person name="DeCaprio D."/>
            <person name="Wade C.M."/>
            <person name="Butler J."/>
            <person name="Young S."/>
            <person name="Jaffe D.B."/>
            <person name="Calvo S."/>
            <person name="Nusbaum C."/>
            <person name="Galagan J."/>
            <person name="Birren B.W."/>
        </authorList>
    </citation>
    <scope>NUCLEOTIDE SEQUENCE [LARGE SCALE GENOMIC DNA]</scope>
    <source>
        <strain evidence="10">DSM 14603 / FGSC 9021 / UM521</strain>
    </source>
</reference>
<keyword evidence="2" id="KW-0805">Transcription regulation</keyword>
<dbReference type="PANTHER" id="PTHR10252:SF8">
    <property type="entry name" value="NUCLEAR TRANSCRIPTION FACTOR Y SUBUNIT GAMMA"/>
    <property type="match status" value="1"/>
</dbReference>
<feature type="compositionally biased region" description="Polar residues" evidence="7">
    <location>
        <begin position="345"/>
        <end position="358"/>
    </location>
</feature>